<gene>
    <name evidence="2" type="ORF">BELL_0233g00110</name>
</gene>
<dbReference type="AlphaFoldDB" id="A0A4Z1JMZ0"/>
<sequence>MPRLQTKAQNNLYREDTYSPGTAIYISAGVYSTTSRTHPANQETNIIEARPHVSPPSQMMSPDPRLQPQNTHHGSRAQLNANSYHEGQSSSSNRQVNDQGSSTPHQPPRENLNRGYKPAKIGSSERQNRERDEQREPRSLAGEPTPKDYNWMEERKNWRPTPGDN</sequence>
<dbReference type="Proteomes" id="UP000297229">
    <property type="component" value="Unassembled WGS sequence"/>
</dbReference>
<evidence type="ECO:0000256" key="1">
    <source>
        <dbReference type="SAM" id="MobiDB-lite"/>
    </source>
</evidence>
<name>A0A4Z1JMZ0_9HELO</name>
<accession>A0A4Z1JMZ0</accession>
<organism evidence="2 3">
    <name type="scientific">Botrytis elliptica</name>
    <dbReference type="NCBI Taxonomy" id="278938"/>
    <lineage>
        <taxon>Eukaryota</taxon>
        <taxon>Fungi</taxon>
        <taxon>Dikarya</taxon>
        <taxon>Ascomycota</taxon>
        <taxon>Pezizomycotina</taxon>
        <taxon>Leotiomycetes</taxon>
        <taxon>Helotiales</taxon>
        <taxon>Sclerotiniaceae</taxon>
        <taxon>Botrytis</taxon>
    </lineage>
</organism>
<evidence type="ECO:0000313" key="3">
    <source>
        <dbReference type="Proteomes" id="UP000297229"/>
    </source>
</evidence>
<protein>
    <submittedName>
        <fullName evidence="2">Uncharacterized protein</fullName>
    </submittedName>
</protein>
<dbReference type="EMBL" id="PQXM01000232">
    <property type="protein sequence ID" value="TGO75121.1"/>
    <property type="molecule type" value="Genomic_DNA"/>
</dbReference>
<reference evidence="2 3" key="1">
    <citation type="submission" date="2017-12" db="EMBL/GenBank/DDBJ databases">
        <title>Comparative genomics of Botrytis spp.</title>
        <authorList>
            <person name="Valero-Jimenez C.A."/>
            <person name="Tapia P."/>
            <person name="Veloso J."/>
            <person name="Silva-Moreno E."/>
            <person name="Staats M."/>
            <person name="Valdes J.H."/>
            <person name="Van Kan J.A.L."/>
        </authorList>
    </citation>
    <scope>NUCLEOTIDE SEQUENCE [LARGE SCALE GENOMIC DNA]</scope>
    <source>
        <strain evidence="2 3">Be9601</strain>
    </source>
</reference>
<feature type="compositionally biased region" description="Basic and acidic residues" evidence="1">
    <location>
        <begin position="126"/>
        <end position="138"/>
    </location>
</feature>
<feature type="compositionally biased region" description="Polar residues" evidence="1">
    <location>
        <begin position="67"/>
        <end position="104"/>
    </location>
</feature>
<comment type="caution">
    <text evidence="2">The sequence shown here is derived from an EMBL/GenBank/DDBJ whole genome shotgun (WGS) entry which is preliminary data.</text>
</comment>
<feature type="compositionally biased region" description="Polar residues" evidence="1">
    <location>
        <begin position="35"/>
        <end position="45"/>
    </location>
</feature>
<feature type="region of interest" description="Disordered" evidence="1">
    <location>
        <begin position="35"/>
        <end position="165"/>
    </location>
</feature>
<evidence type="ECO:0000313" key="2">
    <source>
        <dbReference type="EMBL" id="TGO75121.1"/>
    </source>
</evidence>
<keyword evidence="3" id="KW-1185">Reference proteome</keyword>
<proteinExistence type="predicted"/>